<evidence type="ECO:0000256" key="1">
    <source>
        <dbReference type="SAM" id="MobiDB-lite"/>
    </source>
</evidence>
<organism evidence="2 3">
    <name type="scientific">Halocaridina rubra</name>
    <name type="common">Hawaiian red shrimp</name>
    <dbReference type="NCBI Taxonomy" id="373956"/>
    <lineage>
        <taxon>Eukaryota</taxon>
        <taxon>Metazoa</taxon>
        <taxon>Ecdysozoa</taxon>
        <taxon>Arthropoda</taxon>
        <taxon>Crustacea</taxon>
        <taxon>Multicrustacea</taxon>
        <taxon>Malacostraca</taxon>
        <taxon>Eumalacostraca</taxon>
        <taxon>Eucarida</taxon>
        <taxon>Decapoda</taxon>
        <taxon>Pleocyemata</taxon>
        <taxon>Caridea</taxon>
        <taxon>Atyoidea</taxon>
        <taxon>Atyidae</taxon>
        <taxon>Halocaridina</taxon>
    </lineage>
</organism>
<sequence length="116" mass="13977">MRFEFNQKTKPRVRLGRKCKMNKKYSEKCVHFLTSQLRSPVKNCKKLIHFDVISFRIVPLHVLSASTLRQNIFNDVRHQQHTVDMCLWFEPLPAEKDMSKKEKKEEDEEEEEKEVE</sequence>
<protein>
    <submittedName>
        <fullName evidence="2">Uncharacterized protein</fullName>
    </submittedName>
</protein>
<dbReference type="Proteomes" id="UP001381693">
    <property type="component" value="Unassembled WGS sequence"/>
</dbReference>
<proteinExistence type="predicted"/>
<comment type="caution">
    <text evidence="2">The sequence shown here is derived from an EMBL/GenBank/DDBJ whole genome shotgun (WGS) entry which is preliminary data.</text>
</comment>
<feature type="compositionally biased region" description="Acidic residues" evidence="1">
    <location>
        <begin position="105"/>
        <end position="116"/>
    </location>
</feature>
<feature type="region of interest" description="Disordered" evidence="1">
    <location>
        <begin position="96"/>
        <end position="116"/>
    </location>
</feature>
<reference evidence="2 3" key="1">
    <citation type="submission" date="2023-11" db="EMBL/GenBank/DDBJ databases">
        <title>Halocaridina rubra genome assembly.</title>
        <authorList>
            <person name="Smith C."/>
        </authorList>
    </citation>
    <scope>NUCLEOTIDE SEQUENCE [LARGE SCALE GENOMIC DNA]</scope>
    <source>
        <strain evidence="2">EP-1</strain>
        <tissue evidence="2">Whole</tissue>
    </source>
</reference>
<name>A0AAN8WMH2_HALRR</name>
<accession>A0AAN8WMH2</accession>
<evidence type="ECO:0000313" key="3">
    <source>
        <dbReference type="Proteomes" id="UP001381693"/>
    </source>
</evidence>
<gene>
    <name evidence="2" type="ORF">SK128_004687</name>
</gene>
<dbReference type="AlphaFoldDB" id="A0AAN8WMH2"/>
<dbReference type="EMBL" id="JAXCGZ010022980">
    <property type="protein sequence ID" value="KAK7019715.1"/>
    <property type="molecule type" value="Genomic_DNA"/>
</dbReference>
<keyword evidence="3" id="KW-1185">Reference proteome</keyword>
<evidence type="ECO:0000313" key="2">
    <source>
        <dbReference type="EMBL" id="KAK7019715.1"/>
    </source>
</evidence>